<dbReference type="PANTHER" id="PTHR42146">
    <property type="entry name" value="3',5'-CYCLIC-NUCLEOTIDE PHOSPHODIESTERASE"/>
    <property type="match status" value="1"/>
</dbReference>
<dbReference type="EMBL" id="JAVCYS010000002">
    <property type="protein sequence ID" value="MDQ1851017.1"/>
    <property type="molecule type" value="Genomic_DNA"/>
</dbReference>
<accession>A0ABU0V280</accession>
<sequence length="306" mass="35437">MKKVKLFTHTDLDGVGCAIVCNHLLNNVEVEYCDYHNIDQKVLEFINNNRFKEYDLILVTDISVNKDLAEKINEIQSTSKWVLIDHHATAKWLNIYKWANVNDYYIKSPCEENLKTSATSMVYDHLIKFQNNACEELSEFVEKVRRYDTWEWSTKYNDTHAKKLNDLLYIIGRENFIKRFSTNPSIYFSDHELHILEIEKFKIKEYISTKEKQLRTLQVLDYCAGVVFADTYQSELGNELAQKNPNLDFIIIIDPGSLKVSYRGVKEKIDLGKDIAAKFGGGGHPRAAGSQINQRVIDSVLKLILN</sequence>
<dbReference type="InterPro" id="IPR001667">
    <property type="entry name" value="DDH_dom"/>
</dbReference>
<evidence type="ECO:0000313" key="4">
    <source>
        <dbReference type="Proteomes" id="UP001177898"/>
    </source>
</evidence>
<dbReference type="Gene3D" id="3.90.1640.10">
    <property type="entry name" value="inorganic pyrophosphatase (n-terminal core)"/>
    <property type="match status" value="1"/>
</dbReference>
<dbReference type="RefSeq" id="WP_306645393.1">
    <property type="nucleotide sequence ID" value="NZ_JAVCYS010000002.1"/>
</dbReference>
<feature type="domain" description="DHHA1" evidence="2">
    <location>
        <begin position="249"/>
        <end position="304"/>
    </location>
</feature>
<name>A0ABU0V280_9BACI</name>
<keyword evidence="4" id="KW-1185">Reference proteome</keyword>
<dbReference type="InterPro" id="IPR038763">
    <property type="entry name" value="DHH_sf"/>
</dbReference>
<evidence type="ECO:0000313" key="3">
    <source>
        <dbReference type="EMBL" id="MDQ1851017.1"/>
    </source>
</evidence>
<proteinExistence type="predicted"/>
<evidence type="ECO:0000259" key="2">
    <source>
        <dbReference type="Pfam" id="PF02272"/>
    </source>
</evidence>
<dbReference type="Gene3D" id="3.10.310.30">
    <property type="match status" value="1"/>
</dbReference>
<dbReference type="PANTHER" id="PTHR42146:SF1">
    <property type="entry name" value="OLIGORIBONUCLEASE NRNB"/>
    <property type="match status" value="1"/>
</dbReference>
<dbReference type="Pfam" id="PF01368">
    <property type="entry name" value="DHH"/>
    <property type="match status" value="1"/>
</dbReference>
<dbReference type="InterPro" id="IPR052968">
    <property type="entry name" value="Nucleotide_metab_enz"/>
</dbReference>
<organism evidence="3 4">
    <name type="scientific">Bacillus stercoris</name>
    <dbReference type="NCBI Taxonomy" id="2054641"/>
    <lineage>
        <taxon>Bacteria</taxon>
        <taxon>Bacillati</taxon>
        <taxon>Bacillota</taxon>
        <taxon>Bacilli</taxon>
        <taxon>Bacillales</taxon>
        <taxon>Bacillaceae</taxon>
        <taxon>Bacillus</taxon>
    </lineage>
</organism>
<gene>
    <name evidence="3" type="ORF">RAQ16_01195</name>
</gene>
<protein>
    <submittedName>
        <fullName evidence="3">DHH family phosphoesterase</fullName>
    </submittedName>
</protein>
<dbReference type="Proteomes" id="UP001177898">
    <property type="component" value="Unassembled WGS sequence"/>
</dbReference>
<feature type="domain" description="DDH" evidence="1">
    <location>
        <begin position="4"/>
        <end position="127"/>
    </location>
</feature>
<comment type="caution">
    <text evidence="3">The sequence shown here is derived from an EMBL/GenBank/DDBJ whole genome shotgun (WGS) entry which is preliminary data.</text>
</comment>
<dbReference type="Pfam" id="PF02272">
    <property type="entry name" value="DHHA1"/>
    <property type="match status" value="1"/>
</dbReference>
<evidence type="ECO:0000259" key="1">
    <source>
        <dbReference type="Pfam" id="PF01368"/>
    </source>
</evidence>
<dbReference type="InterPro" id="IPR003156">
    <property type="entry name" value="DHHA1_dom"/>
</dbReference>
<reference evidence="3" key="1">
    <citation type="submission" date="2023-08" db="EMBL/GenBank/DDBJ databases">
        <title>Functional annotation and safety assessment of Bacillus stercoris.</title>
        <authorList>
            <person name="Pandit N.T."/>
            <person name="Ahir S.V."/>
            <person name="Chauhan D.A."/>
            <person name="Bose A."/>
            <person name="Dunlap C."/>
            <person name="Doshi J.A."/>
        </authorList>
    </citation>
    <scope>NUCLEOTIDE SEQUENCE</scope>
    <source>
        <strain evidence="3">ZBMF30</strain>
    </source>
</reference>
<dbReference type="SUPFAM" id="SSF64182">
    <property type="entry name" value="DHH phosphoesterases"/>
    <property type="match status" value="1"/>
</dbReference>